<evidence type="ECO:0000256" key="9">
    <source>
        <dbReference type="RuleBase" id="RU363064"/>
    </source>
</evidence>
<keyword evidence="5 9" id="KW-0812">Transmembrane</keyword>
<accession>D6GR76</accession>
<keyword evidence="6 9" id="KW-0769">Symport</keyword>
<keyword evidence="8 9" id="KW-0472">Membrane</keyword>
<evidence type="ECO:0000313" key="11">
    <source>
        <dbReference type="Proteomes" id="UP000007468"/>
    </source>
</evidence>
<proteinExistence type="inferred from homology"/>
<dbReference type="KEGG" id="faa:HMPREF0389_00080"/>
<comment type="subcellular location">
    <subcellularLocation>
        <location evidence="1 9">Cell membrane</location>
        <topology evidence="1 9">Multi-pass membrane protein</topology>
    </subcellularLocation>
</comment>
<keyword evidence="11" id="KW-1185">Reference proteome</keyword>
<dbReference type="OrthoDB" id="9804874at2"/>
<feature type="transmembrane region" description="Helical" evidence="9">
    <location>
        <begin position="417"/>
        <end position="438"/>
    </location>
</feature>
<keyword evidence="3 9" id="KW-0813">Transport</keyword>
<dbReference type="PATRIC" id="fig|546269.5.peg.582"/>
<evidence type="ECO:0000256" key="3">
    <source>
        <dbReference type="ARBA" id="ARBA00022448"/>
    </source>
</evidence>
<name>D6GR76_FILAD</name>
<keyword evidence="7 9" id="KW-1133">Transmembrane helix</keyword>
<organism evidence="10 11">
    <name type="scientific">Filifactor alocis (strain ATCC 35896 / CCUG 47790 / D40 B5)</name>
    <name type="common">Fusobacterium alocis</name>
    <dbReference type="NCBI Taxonomy" id="546269"/>
    <lineage>
        <taxon>Bacteria</taxon>
        <taxon>Bacillati</taxon>
        <taxon>Bacillota</taxon>
        <taxon>Clostridia</taxon>
        <taxon>Peptostreptococcales</taxon>
        <taxon>Filifactoraceae</taxon>
        <taxon>Filifactor</taxon>
    </lineage>
</organism>
<dbReference type="eggNOG" id="COG1115">
    <property type="taxonomic scope" value="Bacteria"/>
</dbReference>
<dbReference type="AlphaFoldDB" id="D6GR76"/>
<evidence type="ECO:0000256" key="2">
    <source>
        <dbReference type="ARBA" id="ARBA00009261"/>
    </source>
</evidence>
<dbReference type="EMBL" id="CP002390">
    <property type="protein sequence ID" value="EFE28167.1"/>
    <property type="molecule type" value="Genomic_DNA"/>
</dbReference>
<comment type="similarity">
    <text evidence="2 9">Belongs to the alanine or glycine:cation symporter (AGCS) (TC 2.A.25) family.</text>
</comment>
<dbReference type="Pfam" id="PF01235">
    <property type="entry name" value="Na_Ala_symp"/>
    <property type="match status" value="1"/>
</dbReference>
<dbReference type="Gene3D" id="1.20.1740.10">
    <property type="entry name" value="Amino acid/polyamine transporter I"/>
    <property type="match status" value="1"/>
</dbReference>
<feature type="transmembrane region" description="Helical" evidence="9">
    <location>
        <begin position="67"/>
        <end position="93"/>
    </location>
</feature>
<dbReference type="RefSeq" id="WP_014262211.1">
    <property type="nucleotide sequence ID" value="NC_016630.1"/>
</dbReference>
<dbReference type="PANTHER" id="PTHR30330">
    <property type="entry name" value="AGSS FAMILY TRANSPORTER, SODIUM-ALANINE"/>
    <property type="match status" value="1"/>
</dbReference>
<sequence>MGTILEINSRIGDIVWGWPMLILLVGTGIVLTFRLKFIQIREFVYIIKSTLFKMFSKSSDGHGEVTAFQAVATALAATVGTGNIAGVALAIAIGGPGAIFWMWLSAFFGMATKFSEVVLAIVYREKNKDGSISGGPMYYIKNGIKMPWLAKFFAMFGMLATLGTGNMTQSNAVASVLDQTFGINKLFVGCVLAILAGIVIIGGIKRIGVVTEKLVPFMAAFYIIGAIVIIAKNIGAVPGAFALIFGSAFSTQAMTGGFAGASVKLMMKMGISRGVFTNEAGLGTAPIAHAAATTDHPVRQGMWGIFEVLMDTLVICTMTALVIIVTGQWNSGLQGAVLTTTAFETGFKGGSFVVAFGLTFFAFSTILGWAYYGERCMEFLFGKKSVIFYRIVFIPAIVVGSIGGLQAVWAISDTLNGLMAIPNLIAIFMLQGVVVSMVKDFFADPDYVRESHHEYISALPITEEDKKAVGNLIMK</sequence>
<feature type="transmembrane region" description="Helical" evidence="9">
    <location>
        <begin position="144"/>
        <end position="163"/>
    </location>
</feature>
<dbReference type="PROSITE" id="PS00873">
    <property type="entry name" value="NA_ALANINE_SYMP"/>
    <property type="match status" value="1"/>
</dbReference>
<dbReference type="PANTHER" id="PTHR30330:SF3">
    <property type="entry name" value="TRANSCRIPTIONAL REGULATOR, LRP FAMILY"/>
    <property type="match status" value="1"/>
</dbReference>
<feature type="transmembrane region" description="Helical" evidence="9">
    <location>
        <begin position="240"/>
        <end position="263"/>
    </location>
</feature>
<reference evidence="11" key="1">
    <citation type="submission" date="2010-12" db="EMBL/GenBank/DDBJ databases">
        <title>The genome sequence of Filifactor alocis strain ATCC 35896.</title>
        <authorList>
            <consortium name="The Broad Institute Genome Sequencing Platform"/>
            <person name="Ward D."/>
            <person name="Earl A."/>
            <person name="Feldgarden M."/>
            <person name="Young S.K."/>
            <person name="Gargeya S."/>
            <person name="Zeng Q."/>
            <person name="Alvarado L."/>
            <person name="Berlin A."/>
            <person name="Bochicchio J."/>
            <person name="Chapman S.B."/>
            <person name="Chen Z."/>
            <person name="Freedman E."/>
            <person name="Gellesch M."/>
            <person name="Goldberg J."/>
            <person name="Griggs A."/>
            <person name="Gujja S."/>
            <person name="Heilman E."/>
            <person name="Heiman D."/>
            <person name="Howarth C."/>
            <person name="Mehta T."/>
            <person name="Neiman D."/>
            <person name="Pearson M."/>
            <person name="Roberts A."/>
            <person name="Saif S."/>
            <person name="Shea T."/>
            <person name="Shenoy N."/>
            <person name="Sisk P."/>
            <person name="Stolte C."/>
            <person name="Sykes S."/>
            <person name="White J."/>
            <person name="Yandava C."/>
            <person name="Izard J."/>
            <person name="Blanton J.M."/>
            <person name="Baranova O.V."/>
            <person name="Tanner A.C."/>
            <person name="Dewhirst F.E."/>
            <person name="Haas B."/>
            <person name="Nusbaum C."/>
            <person name="Birren B."/>
        </authorList>
    </citation>
    <scope>NUCLEOTIDE SEQUENCE [LARGE SCALE GENOMIC DNA]</scope>
    <source>
        <strain evidence="11">ATCC 35896 / D40 B5</strain>
    </source>
</reference>
<evidence type="ECO:0000256" key="8">
    <source>
        <dbReference type="ARBA" id="ARBA00023136"/>
    </source>
</evidence>
<dbReference type="GO" id="GO:0005283">
    <property type="term" value="F:amino acid:sodium symporter activity"/>
    <property type="evidence" value="ECO:0007669"/>
    <property type="project" value="InterPro"/>
</dbReference>
<feature type="transmembrane region" description="Helical" evidence="9">
    <location>
        <begin position="349"/>
        <end position="372"/>
    </location>
</feature>
<feature type="transmembrane region" description="Helical" evidence="9">
    <location>
        <begin position="15"/>
        <end position="33"/>
    </location>
</feature>
<feature type="transmembrane region" description="Helical" evidence="9">
    <location>
        <begin position="214"/>
        <end position="234"/>
    </location>
</feature>
<evidence type="ECO:0000256" key="4">
    <source>
        <dbReference type="ARBA" id="ARBA00022475"/>
    </source>
</evidence>
<evidence type="ECO:0000256" key="7">
    <source>
        <dbReference type="ARBA" id="ARBA00022989"/>
    </source>
</evidence>
<dbReference type="GO" id="GO:0005886">
    <property type="term" value="C:plasma membrane"/>
    <property type="evidence" value="ECO:0007669"/>
    <property type="project" value="UniProtKB-SubCell"/>
</dbReference>
<gene>
    <name evidence="10" type="primary">agcS</name>
    <name evidence="10" type="ordered locus">HMPREF0389_00080</name>
</gene>
<evidence type="ECO:0000256" key="1">
    <source>
        <dbReference type="ARBA" id="ARBA00004651"/>
    </source>
</evidence>
<feature type="transmembrane region" description="Helical" evidence="9">
    <location>
        <begin position="308"/>
        <end position="329"/>
    </location>
</feature>
<feature type="transmembrane region" description="Helical" evidence="9">
    <location>
        <begin position="392"/>
        <end position="411"/>
    </location>
</feature>
<dbReference type="FunFam" id="1.20.1740.10:FF:000004">
    <property type="entry name" value="Sodium:alanine symporter family protein"/>
    <property type="match status" value="1"/>
</dbReference>
<dbReference type="PRINTS" id="PR00175">
    <property type="entry name" value="NAALASMPORT"/>
</dbReference>
<evidence type="ECO:0000256" key="5">
    <source>
        <dbReference type="ARBA" id="ARBA00022692"/>
    </source>
</evidence>
<dbReference type="InterPro" id="IPR001463">
    <property type="entry name" value="Na/Ala_symport"/>
</dbReference>
<feature type="transmembrane region" description="Helical" evidence="9">
    <location>
        <begin position="183"/>
        <end position="202"/>
    </location>
</feature>
<dbReference type="NCBIfam" id="TIGR00835">
    <property type="entry name" value="agcS"/>
    <property type="match status" value="1"/>
</dbReference>
<feature type="transmembrane region" description="Helical" evidence="9">
    <location>
        <begin position="99"/>
        <end position="123"/>
    </location>
</feature>
<protein>
    <submittedName>
        <fullName evidence="10">Amino acid carrier protein</fullName>
    </submittedName>
</protein>
<dbReference type="Proteomes" id="UP000007468">
    <property type="component" value="Chromosome"/>
</dbReference>
<keyword evidence="4 9" id="KW-1003">Cell membrane</keyword>
<evidence type="ECO:0000256" key="6">
    <source>
        <dbReference type="ARBA" id="ARBA00022847"/>
    </source>
</evidence>
<evidence type="ECO:0000313" key="10">
    <source>
        <dbReference type="EMBL" id="EFE28167.1"/>
    </source>
</evidence>